<name>L5LI74_MYODS</name>
<evidence type="ECO:0000313" key="2">
    <source>
        <dbReference type="EMBL" id="ELK25912.1"/>
    </source>
</evidence>
<dbReference type="EMBL" id="KB111424">
    <property type="protein sequence ID" value="ELK25912.1"/>
    <property type="molecule type" value="Genomic_DNA"/>
</dbReference>
<keyword evidence="3" id="KW-1185">Reference proteome</keyword>
<evidence type="ECO:0000313" key="3">
    <source>
        <dbReference type="Proteomes" id="UP000010556"/>
    </source>
</evidence>
<feature type="region of interest" description="Disordered" evidence="1">
    <location>
        <begin position="1"/>
        <end position="40"/>
    </location>
</feature>
<accession>L5LI74</accession>
<reference evidence="3" key="1">
    <citation type="journal article" date="2013" name="Science">
        <title>Comparative analysis of bat genomes provides insight into the evolution of flight and immunity.</title>
        <authorList>
            <person name="Zhang G."/>
            <person name="Cowled C."/>
            <person name="Shi Z."/>
            <person name="Huang Z."/>
            <person name="Bishop-Lilly K.A."/>
            <person name="Fang X."/>
            <person name="Wynne J.W."/>
            <person name="Xiong Z."/>
            <person name="Baker M.L."/>
            <person name="Zhao W."/>
            <person name="Tachedjian M."/>
            <person name="Zhu Y."/>
            <person name="Zhou P."/>
            <person name="Jiang X."/>
            <person name="Ng J."/>
            <person name="Yang L."/>
            <person name="Wu L."/>
            <person name="Xiao J."/>
            <person name="Feng Y."/>
            <person name="Chen Y."/>
            <person name="Sun X."/>
            <person name="Zhang Y."/>
            <person name="Marsh G.A."/>
            <person name="Crameri G."/>
            <person name="Broder C.C."/>
            <person name="Frey K.G."/>
            <person name="Wang L.F."/>
            <person name="Wang J."/>
        </authorList>
    </citation>
    <scope>NUCLEOTIDE SEQUENCE [LARGE SCALE GENOMIC DNA]</scope>
</reference>
<protein>
    <submittedName>
        <fullName evidence="2">CPX chromosomal region candidate protein 1 protein like protein</fullName>
    </submittedName>
</protein>
<dbReference type="eggNOG" id="ENOG502TDNH">
    <property type="taxonomic scope" value="Eukaryota"/>
</dbReference>
<feature type="compositionally biased region" description="Polar residues" evidence="1">
    <location>
        <begin position="16"/>
        <end position="28"/>
    </location>
</feature>
<organism evidence="2 3">
    <name type="scientific">Myotis davidii</name>
    <name type="common">David's myotis</name>
    <dbReference type="NCBI Taxonomy" id="225400"/>
    <lineage>
        <taxon>Eukaryota</taxon>
        <taxon>Metazoa</taxon>
        <taxon>Chordata</taxon>
        <taxon>Craniata</taxon>
        <taxon>Vertebrata</taxon>
        <taxon>Euteleostomi</taxon>
        <taxon>Mammalia</taxon>
        <taxon>Eutheria</taxon>
        <taxon>Laurasiatheria</taxon>
        <taxon>Chiroptera</taxon>
        <taxon>Yangochiroptera</taxon>
        <taxon>Vespertilionidae</taxon>
        <taxon>Myotis</taxon>
    </lineage>
</organism>
<proteinExistence type="predicted"/>
<evidence type="ECO:0000256" key="1">
    <source>
        <dbReference type="SAM" id="MobiDB-lite"/>
    </source>
</evidence>
<gene>
    <name evidence="2" type="ORF">MDA_GLEAN10001635</name>
</gene>
<dbReference type="Proteomes" id="UP000010556">
    <property type="component" value="Unassembled WGS sequence"/>
</dbReference>
<sequence>MTSPIKEESDAADNALKNSENEASSDCSTDIEPESNMISQNDSNLMNRELDIPTSHEHVVLQSAEENKLEVEMNQKDAQEDLKEESFLIQIPIPRKWISLMLGLGTFTHLVKINKKKPVINRARLHSGKIQRKISDMCYINVNYKIPYQFSISWRVSFINHSERRRMVLRQLCERHLPQNTKWIKQKYVAFVVRPSVLNHRVREILFGRPMRVYYYYPLSERIALNIVSKSTGTKRKMEFHIFVRPVFGVPWTQLENRFTKRTFEDHLRSCYYIRVIIITTDNGWKYLCLICGSIFNSLVEFRQHSCNFLGN</sequence>
<dbReference type="AlphaFoldDB" id="L5LI74"/>